<organism evidence="1 2">
    <name type="scientific">Microbacterium awajiense</name>
    <dbReference type="NCBI Taxonomy" id="415214"/>
    <lineage>
        <taxon>Bacteria</taxon>
        <taxon>Bacillati</taxon>
        <taxon>Actinomycetota</taxon>
        <taxon>Actinomycetes</taxon>
        <taxon>Micrococcales</taxon>
        <taxon>Microbacteriaceae</taxon>
        <taxon>Microbacterium</taxon>
    </lineage>
</organism>
<protein>
    <submittedName>
        <fullName evidence="1">Uncharacterized protein</fullName>
    </submittedName>
</protein>
<evidence type="ECO:0000313" key="1">
    <source>
        <dbReference type="EMBL" id="GAA3640548.1"/>
    </source>
</evidence>
<evidence type="ECO:0000313" key="2">
    <source>
        <dbReference type="Proteomes" id="UP001501697"/>
    </source>
</evidence>
<proteinExistence type="predicted"/>
<comment type="caution">
    <text evidence="1">The sequence shown here is derived from an EMBL/GenBank/DDBJ whole genome shotgun (WGS) entry which is preliminary data.</text>
</comment>
<keyword evidence="2" id="KW-1185">Reference proteome</keyword>
<gene>
    <name evidence="1" type="ORF">GCM10022200_25270</name>
</gene>
<dbReference type="RefSeq" id="WP_344739128.1">
    <property type="nucleotide sequence ID" value="NZ_BAAAYU010000005.1"/>
</dbReference>
<name>A0ABP7ATY6_9MICO</name>
<sequence>MTVDSSAWRANDAARFDLARESVGDVVALLLSLSRTGVLDTAASLDEAKRIRGDLLEAGFDRARLDKLLTDVEVRAAELEGLRQ</sequence>
<dbReference type="Proteomes" id="UP001501697">
    <property type="component" value="Unassembled WGS sequence"/>
</dbReference>
<dbReference type="EMBL" id="BAAAYU010000005">
    <property type="protein sequence ID" value="GAA3640548.1"/>
    <property type="molecule type" value="Genomic_DNA"/>
</dbReference>
<accession>A0ABP7ATY6</accession>
<reference evidence="2" key="1">
    <citation type="journal article" date="2019" name="Int. J. Syst. Evol. Microbiol.">
        <title>The Global Catalogue of Microorganisms (GCM) 10K type strain sequencing project: providing services to taxonomists for standard genome sequencing and annotation.</title>
        <authorList>
            <consortium name="The Broad Institute Genomics Platform"/>
            <consortium name="The Broad Institute Genome Sequencing Center for Infectious Disease"/>
            <person name="Wu L."/>
            <person name="Ma J."/>
        </authorList>
    </citation>
    <scope>NUCLEOTIDE SEQUENCE [LARGE SCALE GENOMIC DNA]</scope>
    <source>
        <strain evidence="2">JCM 16544</strain>
    </source>
</reference>